<reference evidence="2 3" key="1">
    <citation type="journal article" date="2015" name="Stand. Genomic Sci.">
        <title>Genomic Encyclopedia of Bacterial and Archaeal Type Strains, Phase III: the genomes of soil and plant-associated and newly described type strains.</title>
        <authorList>
            <person name="Whitman W.B."/>
            <person name="Woyke T."/>
            <person name="Klenk H.P."/>
            <person name="Zhou Y."/>
            <person name="Lilburn T.G."/>
            <person name="Beck B.J."/>
            <person name="De Vos P."/>
            <person name="Vandamme P."/>
            <person name="Eisen J.A."/>
            <person name="Garrity G."/>
            <person name="Hugenholtz P."/>
            <person name="Kyrpides N.C."/>
        </authorList>
    </citation>
    <scope>NUCLEOTIDE SEQUENCE [LARGE SCALE GENOMIC DNA]</scope>
    <source>
        <strain evidence="2 3">CECT 7306</strain>
    </source>
</reference>
<protein>
    <submittedName>
        <fullName evidence="2">Uncharacterized protein</fullName>
    </submittedName>
</protein>
<dbReference type="EMBL" id="RJKN01000002">
    <property type="protein sequence ID" value="ROP44656.1"/>
    <property type="molecule type" value="Genomic_DNA"/>
</dbReference>
<evidence type="ECO:0000313" key="3">
    <source>
        <dbReference type="Proteomes" id="UP000276232"/>
    </source>
</evidence>
<dbReference type="InParanoid" id="A0A3N1HQD5"/>
<evidence type="ECO:0000313" key="2">
    <source>
        <dbReference type="EMBL" id="ROP44656.1"/>
    </source>
</evidence>
<comment type="caution">
    <text evidence="2">The sequence shown here is derived from an EMBL/GenBank/DDBJ whole genome shotgun (WGS) entry which is preliminary data.</text>
</comment>
<dbReference type="RefSeq" id="WP_158674194.1">
    <property type="nucleotide sequence ID" value="NZ_RJKN01000002.1"/>
</dbReference>
<dbReference type="AlphaFoldDB" id="A0A3N1HQD5"/>
<dbReference type="Proteomes" id="UP000276232">
    <property type="component" value="Unassembled WGS sequence"/>
</dbReference>
<feature type="region of interest" description="Disordered" evidence="1">
    <location>
        <begin position="33"/>
        <end position="56"/>
    </location>
</feature>
<feature type="compositionally biased region" description="Low complexity" evidence="1">
    <location>
        <begin position="33"/>
        <end position="48"/>
    </location>
</feature>
<sequence>MADLAYVLLTLAAFAALLGLVRLLDGDAPVTDPAPAADGAADVATPADRPTAGASR</sequence>
<gene>
    <name evidence="2" type="ORF">EDC03_0782</name>
</gene>
<evidence type="ECO:0000256" key="1">
    <source>
        <dbReference type="SAM" id="MobiDB-lite"/>
    </source>
</evidence>
<name>A0A3N1HQD5_9ACTN</name>
<organism evidence="2 3">
    <name type="scientific">Pseudokineococcus lusitanus</name>
    <dbReference type="NCBI Taxonomy" id="763993"/>
    <lineage>
        <taxon>Bacteria</taxon>
        <taxon>Bacillati</taxon>
        <taxon>Actinomycetota</taxon>
        <taxon>Actinomycetes</taxon>
        <taxon>Kineosporiales</taxon>
        <taxon>Kineosporiaceae</taxon>
        <taxon>Pseudokineococcus</taxon>
    </lineage>
</organism>
<keyword evidence="3" id="KW-1185">Reference proteome</keyword>
<accession>A0A3N1HQD5</accession>
<proteinExistence type="predicted"/>